<keyword evidence="7" id="KW-1185">Reference proteome</keyword>
<reference evidence="6" key="2">
    <citation type="submission" date="2025-09" db="UniProtKB">
        <authorList>
            <consortium name="Ensembl"/>
        </authorList>
    </citation>
    <scope>IDENTIFICATION</scope>
</reference>
<reference evidence="6" key="1">
    <citation type="submission" date="2025-08" db="UniProtKB">
        <authorList>
            <consortium name="Ensembl"/>
        </authorList>
    </citation>
    <scope>IDENTIFICATION</scope>
</reference>
<dbReference type="SMART" id="SM00087">
    <property type="entry name" value="PTH"/>
    <property type="match status" value="1"/>
</dbReference>
<keyword evidence="3" id="KW-0964">Secreted</keyword>
<dbReference type="GO" id="GO:0005576">
    <property type="term" value="C:extracellular region"/>
    <property type="evidence" value="ECO:0007669"/>
    <property type="project" value="UniProtKB-SubCell"/>
</dbReference>
<dbReference type="GO" id="GO:0030282">
    <property type="term" value="P:bone mineralization"/>
    <property type="evidence" value="ECO:0007669"/>
    <property type="project" value="InterPro"/>
</dbReference>
<evidence type="ECO:0000256" key="2">
    <source>
        <dbReference type="ARBA" id="ARBA00006307"/>
    </source>
</evidence>
<dbReference type="InterPro" id="IPR001415">
    <property type="entry name" value="PTH/PTH-rel"/>
</dbReference>
<evidence type="ECO:0000256" key="5">
    <source>
        <dbReference type="ARBA" id="ARBA00022702"/>
    </source>
</evidence>
<dbReference type="Pfam" id="PF01279">
    <property type="entry name" value="Parathyroid"/>
    <property type="match status" value="1"/>
</dbReference>
<dbReference type="Proteomes" id="UP000694568">
    <property type="component" value="Unplaced"/>
</dbReference>
<comment type="subcellular location">
    <subcellularLocation>
        <location evidence="1">Secreted</location>
    </subcellularLocation>
</comment>
<proteinExistence type="inferred from homology"/>
<dbReference type="InterPro" id="IPR003626">
    <property type="entry name" value="PTH-rel"/>
</dbReference>
<evidence type="ECO:0008006" key="8">
    <source>
        <dbReference type="Google" id="ProtNLM"/>
    </source>
</evidence>
<dbReference type="GeneTree" id="ENSGT00970000193560"/>
<evidence type="ECO:0000256" key="3">
    <source>
        <dbReference type="ARBA" id="ARBA00022525"/>
    </source>
</evidence>
<keyword evidence="5" id="KW-0372">Hormone</keyword>
<comment type="similarity">
    <text evidence="2">Belongs to the parathyroid hormone family.</text>
</comment>
<dbReference type="GO" id="GO:0005179">
    <property type="term" value="F:hormone activity"/>
    <property type="evidence" value="ECO:0007669"/>
    <property type="project" value="UniProtKB-KW"/>
</dbReference>
<dbReference type="Ensembl" id="ENSSLUT00000049527.1">
    <property type="protein sequence ID" value="ENSSLUP00000048072.1"/>
    <property type="gene ID" value="ENSSLUG00000021084.1"/>
</dbReference>
<organism evidence="6 7">
    <name type="scientific">Sander lucioperca</name>
    <name type="common">Pike-perch</name>
    <name type="synonym">Perca lucioperca</name>
    <dbReference type="NCBI Taxonomy" id="283035"/>
    <lineage>
        <taxon>Eukaryota</taxon>
        <taxon>Metazoa</taxon>
        <taxon>Chordata</taxon>
        <taxon>Craniata</taxon>
        <taxon>Vertebrata</taxon>
        <taxon>Euteleostomi</taxon>
        <taxon>Actinopterygii</taxon>
        <taxon>Neopterygii</taxon>
        <taxon>Teleostei</taxon>
        <taxon>Neoteleostei</taxon>
        <taxon>Acanthomorphata</taxon>
        <taxon>Eupercaria</taxon>
        <taxon>Perciformes</taxon>
        <taxon>Percoidei</taxon>
        <taxon>Percidae</taxon>
        <taxon>Luciopercinae</taxon>
        <taxon>Sander</taxon>
    </lineage>
</organism>
<protein>
    <recommendedName>
        <fullName evidence="8">Parathyroid hormone</fullName>
    </recommendedName>
</protein>
<evidence type="ECO:0000256" key="1">
    <source>
        <dbReference type="ARBA" id="ARBA00004613"/>
    </source>
</evidence>
<dbReference type="AlphaFoldDB" id="A0A8C9ZYL0"/>
<accession>A0A8C9ZYL0</accession>
<dbReference type="PANTHER" id="PTHR17223:SF0">
    <property type="entry name" value="PARATHYROID HORMONE-RELATED PROTEIN"/>
    <property type="match status" value="1"/>
</dbReference>
<keyword evidence="4" id="KW-0165">Cleavage on pair of basic residues</keyword>
<name>A0A8C9ZYL0_SANLU</name>
<sequence>MYFESDSVFWIKCLVSDVSYPCSRRAVTEHQLMHDRGQNIQSLKRLIWLSSAIEGLHTAQTRSAAFNPTKVLNLALNPKLVPAAGIPQPNRVESLMRDFFNPYLIQQPDREV</sequence>
<dbReference type="PANTHER" id="PTHR17223">
    <property type="entry name" value="PARATHYROID HORMONE-RELATED"/>
    <property type="match status" value="1"/>
</dbReference>
<evidence type="ECO:0000313" key="7">
    <source>
        <dbReference type="Proteomes" id="UP000694568"/>
    </source>
</evidence>
<evidence type="ECO:0000313" key="6">
    <source>
        <dbReference type="Ensembl" id="ENSSLUP00000048072.1"/>
    </source>
</evidence>
<evidence type="ECO:0000256" key="4">
    <source>
        <dbReference type="ARBA" id="ARBA00022685"/>
    </source>
</evidence>